<reference evidence="1 2" key="1">
    <citation type="submission" date="2017-12" db="EMBL/GenBank/DDBJ databases">
        <title>Draft Genome sequences of multiple microbial strains isolated from spacecraft associated surfaces.</title>
        <authorList>
            <person name="Seuylemezian A."/>
            <person name="Vaishampayan P."/>
            <person name="Venkateswaran K."/>
        </authorList>
    </citation>
    <scope>NUCLEOTIDE SEQUENCE [LARGE SCALE GENOMIC DNA]</scope>
    <source>
        <strain evidence="1 2">2P01AA</strain>
    </source>
</reference>
<protein>
    <submittedName>
        <fullName evidence="1">Uncharacterized protein</fullName>
    </submittedName>
</protein>
<organism evidence="1 2">
    <name type="scientific">Acinetobacter proteolyticus</name>
    <dbReference type="NCBI Taxonomy" id="1776741"/>
    <lineage>
        <taxon>Bacteria</taxon>
        <taxon>Pseudomonadati</taxon>
        <taxon>Pseudomonadota</taxon>
        <taxon>Gammaproteobacteria</taxon>
        <taxon>Moraxellales</taxon>
        <taxon>Moraxellaceae</taxon>
        <taxon>Acinetobacter</taxon>
    </lineage>
</organism>
<gene>
    <name evidence="1" type="ORF">CW311_17630</name>
</gene>
<evidence type="ECO:0000313" key="1">
    <source>
        <dbReference type="EMBL" id="PKF31561.1"/>
    </source>
</evidence>
<dbReference type="RefSeq" id="WP_065342588.1">
    <property type="nucleotide sequence ID" value="NZ_CP158965.1"/>
</dbReference>
<comment type="caution">
    <text evidence="1">The sequence shown here is derived from an EMBL/GenBank/DDBJ whole genome shotgun (WGS) entry which is preliminary data.</text>
</comment>
<dbReference type="EMBL" id="PISJ01000020">
    <property type="protein sequence ID" value="PKF31561.1"/>
    <property type="molecule type" value="Genomic_DNA"/>
</dbReference>
<dbReference type="Proteomes" id="UP000233553">
    <property type="component" value="Unassembled WGS sequence"/>
</dbReference>
<sequence length="122" mass="14230">MSELTFLPIQTKFGILCSRTDFWLNNFVFDVNGNSLEININFSMVKKNEDGSSFRISEPFLIRFNNVKSFNLIQYDDFERKFSNVSGSNFDQSNSDSSGLNIYLLWTYDHCFEVHAKGYSFK</sequence>
<accession>A0A2N0WAP8</accession>
<proteinExistence type="predicted"/>
<dbReference type="GeneID" id="99059520"/>
<name>A0A2N0WAP8_9GAMM</name>
<evidence type="ECO:0000313" key="2">
    <source>
        <dbReference type="Proteomes" id="UP000233553"/>
    </source>
</evidence>
<dbReference type="AlphaFoldDB" id="A0A2N0WAP8"/>